<dbReference type="Pfam" id="PF12833">
    <property type="entry name" value="HTH_18"/>
    <property type="match status" value="1"/>
</dbReference>
<dbReference type="PROSITE" id="PS50110">
    <property type="entry name" value="RESPONSE_REGULATORY"/>
    <property type="match status" value="1"/>
</dbReference>
<dbReference type="InterPro" id="IPR011006">
    <property type="entry name" value="CheY-like_superfamily"/>
</dbReference>
<dbReference type="PANTHER" id="PTHR42713">
    <property type="entry name" value="HISTIDINE KINASE-RELATED"/>
    <property type="match status" value="1"/>
</dbReference>
<dbReference type="GO" id="GO:0003700">
    <property type="term" value="F:DNA-binding transcription factor activity"/>
    <property type="evidence" value="ECO:0007669"/>
    <property type="project" value="InterPro"/>
</dbReference>
<feature type="domain" description="HTH araC/xylS-type" evidence="11">
    <location>
        <begin position="432"/>
        <end position="530"/>
    </location>
</feature>
<keyword evidence="5" id="KW-0902">Two-component regulatory system</keyword>
<protein>
    <recommendedName>
        <fullName evidence="2">Stage 0 sporulation protein A homolog</fullName>
    </recommendedName>
</protein>
<dbReference type="AlphaFoldDB" id="A0A8J8MDF2"/>
<evidence type="ECO:0000256" key="1">
    <source>
        <dbReference type="ARBA" id="ARBA00004496"/>
    </source>
</evidence>
<dbReference type="SUPFAM" id="SSF46689">
    <property type="entry name" value="Homeodomain-like"/>
    <property type="match status" value="2"/>
</dbReference>
<evidence type="ECO:0000313" key="14">
    <source>
        <dbReference type="Proteomes" id="UP000677305"/>
    </source>
</evidence>
<dbReference type="InterPro" id="IPR001789">
    <property type="entry name" value="Sig_transdc_resp-reg_receiver"/>
</dbReference>
<evidence type="ECO:0000256" key="7">
    <source>
        <dbReference type="ARBA" id="ARBA00023125"/>
    </source>
</evidence>
<evidence type="ECO:0000256" key="2">
    <source>
        <dbReference type="ARBA" id="ARBA00018672"/>
    </source>
</evidence>
<dbReference type="GO" id="GO:0005737">
    <property type="term" value="C:cytoplasm"/>
    <property type="evidence" value="ECO:0007669"/>
    <property type="project" value="UniProtKB-SubCell"/>
</dbReference>
<gene>
    <name evidence="13" type="ORF">HYG85_17680</name>
</gene>
<sequence>MKKILIADDEFLVRVGLRTTINWEENGYIIVGEAKNGKEAIELFDKFDPDILLTDIQMPIINGLELIQILKDKKPSLKAVILTHYDDFSYAKEAISLGASEYILKSNLSPNNLLNILNKFNDELNIDERKSAVKKKVDKTAGYTYDERNLEKILTGKSDSKAEIKSLLRNSNITLGLQSFAVVTTEIYIDEVLASRYMDIKDLLKTVITVSSNTFLESKIPFFHFVKDNGITYLFNLDCNKDDVESKERIIYLIKKMKKSVQQFLDVCLNIGISEIDDDMSNLPALYEQTTIALQYSFFDDSQDIVLYNKEMNINHDKCPVIDSKILKKHIKTFSIKELDRYIYNIFEELYRYKNIHFVKDIFIDFLSQAKFISKELNMNRDKSLNENKFNYDNFEQLYSFEMVKKYVVDIYHEITKFNVTNKSNKYSYIISKVIEYIKDNYDKDIALSEVANYVQISKSYLSLLFKQETGINYSSFLTNMRIEKSKKFLLDSNYKIYEVAEKVGFDNPYYYSKVFKDITGMTCKDYRKLNM</sequence>
<keyword evidence="6" id="KW-0805">Transcription regulation</keyword>
<accession>A0A8J8MDF2</accession>
<comment type="subcellular location">
    <subcellularLocation>
        <location evidence="1">Cytoplasm</location>
    </subcellularLocation>
</comment>
<dbReference type="Pfam" id="PF00072">
    <property type="entry name" value="Response_reg"/>
    <property type="match status" value="1"/>
</dbReference>
<dbReference type="InterPro" id="IPR051552">
    <property type="entry name" value="HptR"/>
</dbReference>
<keyword evidence="7" id="KW-0238">DNA-binding</keyword>
<evidence type="ECO:0000256" key="6">
    <source>
        <dbReference type="ARBA" id="ARBA00023015"/>
    </source>
</evidence>
<dbReference type="SUPFAM" id="SSF52172">
    <property type="entry name" value="CheY-like"/>
    <property type="match status" value="1"/>
</dbReference>
<dbReference type="Gene3D" id="3.40.50.2300">
    <property type="match status" value="1"/>
</dbReference>
<keyword evidence="8" id="KW-0804">Transcription</keyword>
<evidence type="ECO:0000256" key="10">
    <source>
        <dbReference type="PROSITE-ProRule" id="PRU00169"/>
    </source>
</evidence>
<comment type="function">
    <text evidence="9">May play the central regulatory role in sporulation. It may be an element of the effector pathway responsible for the activation of sporulation genes in response to nutritional stress. Spo0A may act in concert with spo0H (a sigma factor) to control the expression of some genes that are critical to the sporulation process.</text>
</comment>
<evidence type="ECO:0000256" key="3">
    <source>
        <dbReference type="ARBA" id="ARBA00022490"/>
    </source>
</evidence>
<dbReference type="PROSITE" id="PS01124">
    <property type="entry name" value="HTH_ARAC_FAMILY_2"/>
    <property type="match status" value="1"/>
</dbReference>
<dbReference type="PANTHER" id="PTHR42713:SF3">
    <property type="entry name" value="TRANSCRIPTIONAL REGULATORY PROTEIN HPTR"/>
    <property type="match status" value="1"/>
</dbReference>
<dbReference type="RefSeq" id="WP_212690787.1">
    <property type="nucleotide sequence ID" value="NZ_CP058561.1"/>
</dbReference>
<feature type="modified residue" description="4-aspartylphosphate" evidence="10">
    <location>
        <position position="55"/>
    </location>
</feature>
<keyword evidence="14" id="KW-1185">Reference proteome</keyword>
<evidence type="ECO:0000259" key="12">
    <source>
        <dbReference type="PROSITE" id="PS50110"/>
    </source>
</evidence>
<dbReference type="EMBL" id="CP058561">
    <property type="protein sequence ID" value="QUH30645.1"/>
    <property type="molecule type" value="Genomic_DNA"/>
</dbReference>
<evidence type="ECO:0000259" key="11">
    <source>
        <dbReference type="PROSITE" id="PS01124"/>
    </source>
</evidence>
<evidence type="ECO:0000256" key="4">
    <source>
        <dbReference type="ARBA" id="ARBA00022553"/>
    </source>
</evidence>
<evidence type="ECO:0000256" key="9">
    <source>
        <dbReference type="ARBA" id="ARBA00024867"/>
    </source>
</evidence>
<evidence type="ECO:0000313" key="13">
    <source>
        <dbReference type="EMBL" id="QUH30645.1"/>
    </source>
</evidence>
<evidence type="ECO:0000256" key="8">
    <source>
        <dbReference type="ARBA" id="ARBA00023163"/>
    </source>
</evidence>
<feature type="domain" description="Response regulatory" evidence="12">
    <location>
        <begin position="3"/>
        <end position="120"/>
    </location>
</feature>
<reference evidence="13 14" key="1">
    <citation type="submission" date="2020-07" db="EMBL/GenBank/DDBJ databases">
        <title>Vallitalea guaymasensis genome.</title>
        <authorList>
            <person name="Postec A."/>
        </authorList>
    </citation>
    <scope>NUCLEOTIDE SEQUENCE [LARGE SCALE GENOMIC DNA]</scope>
    <source>
        <strain evidence="13 14">Ra1766G1</strain>
    </source>
</reference>
<dbReference type="Proteomes" id="UP000677305">
    <property type="component" value="Chromosome"/>
</dbReference>
<dbReference type="CDD" id="cd17536">
    <property type="entry name" value="REC_YesN-like"/>
    <property type="match status" value="1"/>
</dbReference>
<dbReference type="Gene3D" id="1.10.10.60">
    <property type="entry name" value="Homeodomain-like"/>
    <property type="match status" value="2"/>
</dbReference>
<organism evidence="13 14">
    <name type="scientific">Vallitalea guaymasensis</name>
    <dbReference type="NCBI Taxonomy" id="1185412"/>
    <lineage>
        <taxon>Bacteria</taxon>
        <taxon>Bacillati</taxon>
        <taxon>Bacillota</taxon>
        <taxon>Clostridia</taxon>
        <taxon>Lachnospirales</taxon>
        <taxon>Vallitaleaceae</taxon>
        <taxon>Vallitalea</taxon>
    </lineage>
</organism>
<keyword evidence="4 10" id="KW-0597">Phosphoprotein</keyword>
<dbReference type="KEGG" id="vgu:HYG85_17680"/>
<dbReference type="InterPro" id="IPR018060">
    <property type="entry name" value="HTH_AraC"/>
</dbReference>
<proteinExistence type="predicted"/>
<dbReference type="SMART" id="SM00342">
    <property type="entry name" value="HTH_ARAC"/>
    <property type="match status" value="1"/>
</dbReference>
<dbReference type="SMART" id="SM00448">
    <property type="entry name" value="REC"/>
    <property type="match status" value="1"/>
</dbReference>
<dbReference type="GO" id="GO:0000160">
    <property type="term" value="P:phosphorelay signal transduction system"/>
    <property type="evidence" value="ECO:0007669"/>
    <property type="project" value="UniProtKB-KW"/>
</dbReference>
<evidence type="ECO:0000256" key="5">
    <source>
        <dbReference type="ARBA" id="ARBA00023012"/>
    </source>
</evidence>
<dbReference type="GO" id="GO:0043565">
    <property type="term" value="F:sequence-specific DNA binding"/>
    <property type="evidence" value="ECO:0007669"/>
    <property type="project" value="InterPro"/>
</dbReference>
<keyword evidence="3" id="KW-0963">Cytoplasm</keyword>
<dbReference type="InterPro" id="IPR009057">
    <property type="entry name" value="Homeodomain-like_sf"/>
</dbReference>
<name>A0A8J8MDF2_9FIRM</name>